<sequence>MIFLFFVLLAVALGAGIYFLVKFFGGRRLRDSLKMVLLSVKIHKEITESSAQKDFKHEINLTEQLLSGLASLKKPFVLEIAVPHIGEEIRFYLSVPRLVREVAVKQIHGIWTNASVEEADDDYNIFNPSGAAAGAYLKQGENYALPIRTYQEIGMDTFSAIVGSFSKMNEVGEGAAMQIVARPASKESKKRFESYLRSLKRGEPLKRVFGHGFPFGAGEMKEAFNPKGEEAKKEEKVVDEEAIKALTAKTAKPLFEVNVRLLTSAPTSFQANDILDGLSAGFTQFGSPMRNDFKIVKPRNSSKLVYDFSFRNFNNGQAMILNSEEIASFYHMPISSTETPRVKWLKSREAPPPSNLPDKGVLIGKSVFRGQSKDIYITDDDRRRHIYVIGQTGTGKSTLLGNMIVDDIKKGKGVAIIDPHGDLAENALSYVPQNRIDDVIYFDPGDIQRPLGLNMLEYNFNRPEEKTFIVNEMQGIFNKLFPPETMGPMFEQYMRNALLLLMEDMPNEPATLIEMPRIFTDSEYRKRKLARIQNPVVIDFWEKEAVKAGGEASLANMTPYITSKFNNFISNDYMRPIIGQPKSAFNFRQVMDEGKILLVNLSKGRIGDINAGLLGMVFTGKLLMAALSRVDIAEAGKRRDFNLYVDEFQNFTTDSISTILSEARKYRLNMTMAHQFIAQLTEKTRDSVFGNVGSQVVFRVGIQDAEFLEKQFQPVFDKGDLINIDNFNAYVKILVNGQTVKPFNIQTLLLERGNRELIDQLKEHSRQKYGADRQETEEAIFKRLRM</sequence>
<dbReference type="InterPro" id="IPR032689">
    <property type="entry name" value="TraG-D_C"/>
</dbReference>
<organism evidence="4 5">
    <name type="scientific">Candidatus Liptonbacteria bacterium RIFCSPLOWO2_01_FULL_45_15</name>
    <dbReference type="NCBI Taxonomy" id="1798649"/>
    <lineage>
        <taxon>Bacteria</taxon>
        <taxon>Candidatus Liptoniibacteriota</taxon>
    </lineage>
</organism>
<feature type="domain" description="TraD/TraG TraM recognition site" evidence="2">
    <location>
        <begin position="642"/>
        <end position="709"/>
    </location>
</feature>
<dbReference type="InterPro" id="IPR051162">
    <property type="entry name" value="T4SS_component"/>
</dbReference>
<proteinExistence type="predicted"/>
<dbReference type="AlphaFoldDB" id="A0A1G2CCY0"/>
<dbReference type="Gene3D" id="3.40.50.300">
    <property type="entry name" value="P-loop containing nucleotide triphosphate hydrolases"/>
    <property type="match status" value="2"/>
</dbReference>
<dbReference type="Proteomes" id="UP000176287">
    <property type="component" value="Unassembled WGS sequence"/>
</dbReference>
<reference evidence="4 5" key="1">
    <citation type="journal article" date="2016" name="Nat. Commun.">
        <title>Thousands of microbial genomes shed light on interconnected biogeochemical processes in an aquifer system.</title>
        <authorList>
            <person name="Anantharaman K."/>
            <person name="Brown C.T."/>
            <person name="Hug L.A."/>
            <person name="Sharon I."/>
            <person name="Castelle C.J."/>
            <person name="Probst A.J."/>
            <person name="Thomas B.C."/>
            <person name="Singh A."/>
            <person name="Wilkins M.J."/>
            <person name="Karaoz U."/>
            <person name="Brodie E.L."/>
            <person name="Williams K.H."/>
            <person name="Hubbard S.S."/>
            <person name="Banfield J.F."/>
        </authorList>
    </citation>
    <scope>NUCLEOTIDE SEQUENCE [LARGE SCALE GENOMIC DNA]</scope>
</reference>
<evidence type="ECO:0000259" key="3">
    <source>
        <dbReference type="Pfam" id="PF26449"/>
    </source>
</evidence>
<evidence type="ECO:0000313" key="4">
    <source>
        <dbReference type="EMBL" id="OGY99076.1"/>
    </source>
</evidence>
<dbReference type="Pfam" id="PF26449">
    <property type="entry name" value="DUF8128"/>
    <property type="match status" value="1"/>
</dbReference>
<dbReference type="STRING" id="1798649.A3B13_00095"/>
<dbReference type="InterPro" id="IPR027417">
    <property type="entry name" value="P-loop_NTPase"/>
</dbReference>
<protein>
    <recommendedName>
        <fullName evidence="6">Type IV secretion system coupling protein TraD DNA-binding domain-containing protein</fullName>
    </recommendedName>
</protein>
<dbReference type="InterPro" id="IPR058441">
    <property type="entry name" value="DUF8128"/>
</dbReference>
<dbReference type="PANTHER" id="PTHR30121:SF6">
    <property type="entry name" value="SLR6007 PROTEIN"/>
    <property type="match status" value="1"/>
</dbReference>
<comment type="caution">
    <text evidence="4">The sequence shown here is derived from an EMBL/GenBank/DDBJ whole genome shotgun (WGS) entry which is preliminary data.</text>
</comment>
<dbReference type="InterPro" id="IPR002789">
    <property type="entry name" value="HerA_central"/>
</dbReference>
<dbReference type="CDD" id="cd01127">
    <property type="entry name" value="TrwB_TraG_TraD_VirD4"/>
    <property type="match status" value="1"/>
</dbReference>
<evidence type="ECO:0000259" key="1">
    <source>
        <dbReference type="Pfam" id="PF01935"/>
    </source>
</evidence>
<evidence type="ECO:0000259" key="2">
    <source>
        <dbReference type="Pfam" id="PF12696"/>
    </source>
</evidence>
<evidence type="ECO:0008006" key="6">
    <source>
        <dbReference type="Google" id="ProtNLM"/>
    </source>
</evidence>
<dbReference type="PANTHER" id="PTHR30121">
    <property type="entry name" value="UNCHARACTERIZED PROTEIN YJGR-RELATED"/>
    <property type="match status" value="1"/>
</dbReference>
<dbReference type="EMBL" id="MHKZ01000045">
    <property type="protein sequence ID" value="OGY99076.1"/>
    <property type="molecule type" value="Genomic_DNA"/>
</dbReference>
<evidence type="ECO:0000313" key="5">
    <source>
        <dbReference type="Proteomes" id="UP000176287"/>
    </source>
</evidence>
<dbReference type="SUPFAM" id="SSF52540">
    <property type="entry name" value="P-loop containing nucleoside triphosphate hydrolases"/>
    <property type="match status" value="1"/>
</dbReference>
<dbReference type="Pfam" id="PF01935">
    <property type="entry name" value="DUF87"/>
    <property type="match status" value="1"/>
</dbReference>
<name>A0A1G2CCY0_9BACT</name>
<feature type="domain" description="DUF8128" evidence="3">
    <location>
        <begin position="86"/>
        <end position="344"/>
    </location>
</feature>
<gene>
    <name evidence="4" type="ORF">A3B13_00095</name>
</gene>
<feature type="domain" description="Helicase HerA central" evidence="1">
    <location>
        <begin position="375"/>
        <end position="450"/>
    </location>
</feature>
<dbReference type="Pfam" id="PF12696">
    <property type="entry name" value="TraG-D_C"/>
    <property type="match status" value="1"/>
</dbReference>
<accession>A0A1G2CCY0</accession>